<dbReference type="InterPro" id="IPR012338">
    <property type="entry name" value="Beta-lactam/transpept-like"/>
</dbReference>
<dbReference type="Gene3D" id="3.40.710.10">
    <property type="entry name" value="DD-peptidase/beta-lactamase superfamily"/>
    <property type="match status" value="1"/>
</dbReference>
<feature type="region of interest" description="Disordered" evidence="9">
    <location>
        <begin position="819"/>
        <end position="848"/>
    </location>
</feature>
<dbReference type="Gene3D" id="3.30.10.20">
    <property type="match status" value="2"/>
</dbReference>
<gene>
    <name evidence="11" type="ORF">GCM10009749_27160</name>
</gene>
<evidence type="ECO:0000256" key="7">
    <source>
        <dbReference type="ARBA" id="ARBA00034000"/>
    </source>
</evidence>
<comment type="catalytic activity">
    <reaction evidence="7">
        <text>Preferential cleavage: (Ac)2-L-Lys-D-Ala-|-D-Ala. Also transpeptidation of peptidyl-alanyl moieties that are N-acyl substituents of D-alanine.</text>
        <dbReference type="EC" id="3.4.16.4"/>
    </reaction>
</comment>
<evidence type="ECO:0000259" key="10">
    <source>
        <dbReference type="PROSITE" id="PS51178"/>
    </source>
</evidence>
<evidence type="ECO:0000256" key="3">
    <source>
        <dbReference type="ARBA" id="ARBA00022676"/>
    </source>
</evidence>
<dbReference type="RefSeq" id="WP_344296857.1">
    <property type="nucleotide sequence ID" value="NZ_BAAANJ010000012.1"/>
</dbReference>
<evidence type="ECO:0000256" key="9">
    <source>
        <dbReference type="SAM" id="MobiDB-lite"/>
    </source>
</evidence>
<dbReference type="EMBL" id="BAAANJ010000012">
    <property type="protein sequence ID" value="GAA1815901.1"/>
    <property type="molecule type" value="Genomic_DNA"/>
</dbReference>
<dbReference type="PANTHER" id="PTHR32282:SF33">
    <property type="entry name" value="PEPTIDOGLYCAN GLYCOSYLTRANSFERASE"/>
    <property type="match status" value="1"/>
</dbReference>
<accession>A0ABP4YHI4</accession>
<dbReference type="Pfam" id="PF00905">
    <property type="entry name" value="Transpeptidase"/>
    <property type="match status" value="1"/>
</dbReference>
<dbReference type="SUPFAM" id="SSF53955">
    <property type="entry name" value="Lysozyme-like"/>
    <property type="match status" value="1"/>
</dbReference>
<dbReference type="PANTHER" id="PTHR32282">
    <property type="entry name" value="BINDING PROTEIN TRANSPEPTIDASE, PUTATIVE-RELATED"/>
    <property type="match status" value="1"/>
</dbReference>
<reference evidence="12" key="1">
    <citation type="journal article" date="2019" name="Int. J. Syst. Evol. Microbiol.">
        <title>The Global Catalogue of Microorganisms (GCM) 10K type strain sequencing project: providing services to taxonomists for standard genome sequencing and annotation.</title>
        <authorList>
            <consortium name="The Broad Institute Genomics Platform"/>
            <consortium name="The Broad Institute Genome Sequencing Center for Infectious Disease"/>
            <person name="Wu L."/>
            <person name="Ma J."/>
        </authorList>
    </citation>
    <scope>NUCLEOTIDE SEQUENCE [LARGE SCALE GENOMIC DNA]</scope>
    <source>
        <strain evidence="12">JCM 14322</strain>
    </source>
</reference>
<dbReference type="InterPro" id="IPR001264">
    <property type="entry name" value="Glyco_trans_51"/>
</dbReference>
<dbReference type="InterPro" id="IPR023346">
    <property type="entry name" value="Lysozyme-like_dom_sf"/>
</dbReference>
<dbReference type="InterPro" id="IPR005543">
    <property type="entry name" value="PASTA_dom"/>
</dbReference>
<keyword evidence="2" id="KW-0645">Protease</keyword>
<comment type="catalytic activity">
    <reaction evidence="8">
        <text>[GlcNAc-(1-&gt;4)-Mur2Ac(oyl-L-Ala-gamma-D-Glu-L-Lys-D-Ala-D-Ala)](n)-di-trans,octa-cis-undecaprenyl diphosphate + beta-D-GlcNAc-(1-&gt;4)-Mur2Ac(oyl-L-Ala-gamma-D-Glu-L-Lys-D-Ala-D-Ala)-di-trans,octa-cis-undecaprenyl diphosphate = [GlcNAc-(1-&gt;4)-Mur2Ac(oyl-L-Ala-gamma-D-Glu-L-Lys-D-Ala-D-Ala)](n+1)-di-trans,octa-cis-undecaprenyl diphosphate + di-trans,octa-cis-undecaprenyl diphosphate + H(+)</text>
        <dbReference type="Rhea" id="RHEA:23708"/>
        <dbReference type="Rhea" id="RHEA-COMP:9602"/>
        <dbReference type="Rhea" id="RHEA-COMP:9603"/>
        <dbReference type="ChEBI" id="CHEBI:15378"/>
        <dbReference type="ChEBI" id="CHEBI:58405"/>
        <dbReference type="ChEBI" id="CHEBI:60033"/>
        <dbReference type="ChEBI" id="CHEBI:78435"/>
        <dbReference type="EC" id="2.4.99.28"/>
    </reaction>
</comment>
<evidence type="ECO:0000256" key="4">
    <source>
        <dbReference type="ARBA" id="ARBA00022679"/>
    </source>
</evidence>
<dbReference type="Pfam" id="PF00912">
    <property type="entry name" value="Transgly"/>
    <property type="match status" value="1"/>
</dbReference>
<dbReference type="PROSITE" id="PS51178">
    <property type="entry name" value="PASTA"/>
    <property type="match status" value="2"/>
</dbReference>
<protein>
    <submittedName>
        <fullName evidence="11">Transglycosylase domain-containing protein</fullName>
    </submittedName>
</protein>
<evidence type="ECO:0000313" key="12">
    <source>
        <dbReference type="Proteomes" id="UP001500002"/>
    </source>
</evidence>
<dbReference type="Pfam" id="PF03793">
    <property type="entry name" value="PASTA"/>
    <property type="match status" value="2"/>
</dbReference>
<keyword evidence="5" id="KW-0378">Hydrolase</keyword>
<dbReference type="Gene3D" id="1.10.3810.10">
    <property type="entry name" value="Biosynthetic peptidoglycan transglycosylase-like"/>
    <property type="match status" value="1"/>
</dbReference>
<evidence type="ECO:0000256" key="6">
    <source>
        <dbReference type="ARBA" id="ARBA00023268"/>
    </source>
</evidence>
<dbReference type="Proteomes" id="UP001500002">
    <property type="component" value="Unassembled WGS sequence"/>
</dbReference>
<evidence type="ECO:0000256" key="8">
    <source>
        <dbReference type="ARBA" id="ARBA00049902"/>
    </source>
</evidence>
<name>A0ABP4YHI4_9MICO</name>
<evidence type="ECO:0000256" key="5">
    <source>
        <dbReference type="ARBA" id="ARBA00022801"/>
    </source>
</evidence>
<dbReference type="InterPro" id="IPR001460">
    <property type="entry name" value="PCN-bd_Tpept"/>
</dbReference>
<sequence>MSDVGAGILGFVGMSALAGVLVTAAVTPALAVTGMAANNSIQMFENLPGYLEIDELAQKSTIYAIKPDGSPSPMASFYDENREEVALEYVSQYLKDAAVAGEDPRFYEHGGVDIAGTVRGALNTVLTDNTQGGSSITQQYVKNVLVNNDMNKATTEEERVAAWEQHTETSIDRKLKEMRYAITLEKEYSKDEILRGYLNIAAFGGTVYGVQTAAQYYFKTNAHEITLPQAASLIAIVNNPEKFRLDYPDSETNGAATVVDGETVPYAANKDRRDYILGEMLKEKKITQEEHDAAVATPVQPVISEPTSGCQASPVYAFFCDYVTWEIKNKFDDPATDKDEGAALLKRGGLDIYTTIDMDLQNEATSALNDNVPKVAEGVDIGGSVVSVEVGTGRILAMAQNKDYSSDPTVLETGKNFSAVNYNARHNYGGSSGFQPGSTFKVFTLAEWLNEGHSVNEAVDARKRSNWGTFNDSCNGPVNVDGWDPRNDSGEQGGYWTALQNTVNSYNTGFVAMAKQLDLCGIKKTATALMSDGRADGGELGTPASEPSWTFQPSAVLGTEEVAPISMATAFAAIAGKGVSCTPIAIDKITDAKGEAIAPPKSECTQAVTADVAAAMDYAMQRVMTSGTGSSSLYSMDTSDTPMIGKTGTTDNAEATWMSGASTRVATVVGVYNVTGHVNLRDTYFDAGEAATLRHNIWPRVMDVANRKYPGESFPEPKNEYLNAPQVSVPDVLGLAPEAAQKALEAAGFGWTMDGDVDSAQPKGTIGSQNPSGTASKGSVISLKISTGNSGKIQVPDVTGQPADLAEAALTAAGFRVERREEDTDDPTQIGMVISQSPDAGESTKRGDRVTITVGRLGNGNGNGSPEAG</sequence>
<dbReference type="SUPFAM" id="SSF56601">
    <property type="entry name" value="beta-lactamase/transpeptidase-like"/>
    <property type="match status" value="1"/>
</dbReference>
<keyword evidence="6" id="KW-0511">Multifunctional enzyme</keyword>
<comment type="caution">
    <text evidence="11">The sequence shown here is derived from an EMBL/GenBank/DDBJ whole genome shotgun (WGS) entry which is preliminary data.</text>
</comment>
<dbReference type="InterPro" id="IPR036950">
    <property type="entry name" value="PBP_transglycosylase"/>
</dbReference>
<keyword evidence="4" id="KW-0808">Transferase</keyword>
<organism evidence="11 12">
    <name type="scientific">Agromyces neolithicus</name>
    <dbReference type="NCBI Taxonomy" id="269420"/>
    <lineage>
        <taxon>Bacteria</taxon>
        <taxon>Bacillati</taxon>
        <taxon>Actinomycetota</taxon>
        <taxon>Actinomycetes</taxon>
        <taxon>Micrococcales</taxon>
        <taxon>Microbacteriaceae</taxon>
        <taxon>Agromyces</taxon>
    </lineage>
</organism>
<dbReference type="CDD" id="cd06577">
    <property type="entry name" value="PASTA_pknB"/>
    <property type="match status" value="2"/>
</dbReference>
<feature type="domain" description="PASTA" evidence="10">
    <location>
        <begin position="789"/>
        <end position="856"/>
    </location>
</feature>
<dbReference type="InterPro" id="IPR050396">
    <property type="entry name" value="Glycosyltr_51/Transpeptidase"/>
</dbReference>
<keyword evidence="3" id="KW-0328">Glycosyltransferase</keyword>
<keyword evidence="1" id="KW-0121">Carboxypeptidase</keyword>
<keyword evidence="12" id="KW-1185">Reference proteome</keyword>
<evidence type="ECO:0000256" key="1">
    <source>
        <dbReference type="ARBA" id="ARBA00022645"/>
    </source>
</evidence>
<proteinExistence type="predicted"/>
<feature type="domain" description="PASTA" evidence="10">
    <location>
        <begin position="723"/>
        <end position="787"/>
    </location>
</feature>
<dbReference type="SMART" id="SM00740">
    <property type="entry name" value="PASTA"/>
    <property type="match status" value="2"/>
</dbReference>
<evidence type="ECO:0000313" key="11">
    <source>
        <dbReference type="EMBL" id="GAA1815901.1"/>
    </source>
</evidence>
<evidence type="ECO:0000256" key="2">
    <source>
        <dbReference type="ARBA" id="ARBA00022670"/>
    </source>
</evidence>